<sequence>MHPFYVICINKMLSCAGTNRLQTGMHGAFGKPQGTVARINIGQIIFSVCSKDTNKAVIIEALHRYKYKFAGCQKIIVSKKWDFTKLSREEYAEARQSDKLCPNGCHVKYLSTHGSLEKYYADALKV</sequence>
<dbReference type="InterPro" id="IPR016180">
    <property type="entry name" value="Ribosomal_uL16_dom"/>
</dbReference>
<dbReference type="AlphaFoldDB" id="A0A433DCU7"/>
<dbReference type="GO" id="GO:1990904">
    <property type="term" value="C:ribonucleoprotein complex"/>
    <property type="evidence" value="ECO:0007669"/>
    <property type="project" value="UniProtKB-KW"/>
</dbReference>
<name>A0A433DCU7_9FUNG</name>
<evidence type="ECO:0000256" key="3">
    <source>
        <dbReference type="ARBA" id="ARBA00023274"/>
    </source>
</evidence>
<protein>
    <submittedName>
        <fullName evidence="4">60S ribosomal protein L10-A</fullName>
    </submittedName>
</protein>
<comment type="similarity">
    <text evidence="1">Belongs to the universal ribosomal protein uL16 family.</text>
</comment>
<evidence type="ECO:0000256" key="2">
    <source>
        <dbReference type="ARBA" id="ARBA00022980"/>
    </source>
</evidence>
<comment type="caution">
    <text evidence="4">The sequence shown here is derived from an EMBL/GenBank/DDBJ whole genome shotgun (WGS) entry which is preliminary data.</text>
</comment>
<dbReference type="EMBL" id="RBNI01003151">
    <property type="protein sequence ID" value="RUP48646.1"/>
    <property type="molecule type" value="Genomic_DNA"/>
</dbReference>
<keyword evidence="5" id="KW-1185">Reference proteome</keyword>
<dbReference type="GO" id="GO:0005840">
    <property type="term" value="C:ribosome"/>
    <property type="evidence" value="ECO:0007669"/>
    <property type="project" value="UniProtKB-KW"/>
</dbReference>
<evidence type="ECO:0000313" key="4">
    <source>
        <dbReference type="EMBL" id="RUP48646.1"/>
    </source>
</evidence>
<dbReference type="PANTHER" id="PTHR11726">
    <property type="entry name" value="60S RIBOSOMAL PROTEIN L10"/>
    <property type="match status" value="1"/>
</dbReference>
<dbReference type="InterPro" id="IPR001197">
    <property type="entry name" value="Ribosomal_uL16_euk_arch"/>
</dbReference>
<keyword evidence="3" id="KW-0687">Ribonucleoprotein</keyword>
<dbReference type="Gene3D" id="3.30.60.300">
    <property type="match status" value="1"/>
</dbReference>
<dbReference type="GO" id="GO:0006412">
    <property type="term" value="P:translation"/>
    <property type="evidence" value="ECO:0007669"/>
    <property type="project" value="InterPro"/>
</dbReference>
<evidence type="ECO:0000313" key="5">
    <source>
        <dbReference type="Proteomes" id="UP000268093"/>
    </source>
</evidence>
<organism evidence="4 5">
    <name type="scientific">Jimgerdemannia flammicorona</name>
    <dbReference type="NCBI Taxonomy" id="994334"/>
    <lineage>
        <taxon>Eukaryota</taxon>
        <taxon>Fungi</taxon>
        <taxon>Fungi incertae sedis</taxon>
        <taxon>Mucoromycota</taxon>
        <taxon>Mucoromycotina</taxon>
        <taxon>Endogonomycetes</taxon>
        <taxon>Endogonales</taxon>
        <taxon>Endogonaceae</taxon>
        <taxon>Jimgerdemannia</taxon>
    </lineage>
</organism>
<gene>
    <name evidence="4" type="ORF">BC936DRAFT_144249</name>
</gene>
<dbReference type="Pfam" id="PF00252">
    <property type="entry name" value="Ribosomal_L16"/>
    <property type="match status" value="1"/>
</dbReference>
<accession>A0A433DCU7</accession>
<keyword evidence="2 4" id="KW-0689">Ribosomal protein</keyword>
<reference evidence="4 5" key="1">
    <citation type="journal article" date="2018" name="New Phytol.">
        <title>Phylogenomics of Endogonaceae and evolution of mycorrhizas within Mucoromycota.</title>
        <authorList>
            <person name="Chang Y."/>
            <person name="Desiro A."/>
            <person name="Na H."/>
            <person name="Sandor L."/>
            <person name="Lipzen A."/>
            <person name="Clum A."/>
            <person name="Barry K."/>
            <person name="Grigoriev I.V."/>
            <person name="Martin F.M."/>
            <person name="Stajich J.E."/>
            <person name="Smith M.E."/>
            <person name="Bonito G."/>
            <person name="Spatafora J.W."/>
        </authorList>
    </citation>
    <scope>NUCLEOTIDE SEQUENCE [LARGE SCALE GENOMIC DNA]</scope>
    <source>
        <strain evidence="4 5">GMNB39</strain>
    </source>
</reference>
<dbReference type="GO" id="GO:0003735">
    <property type="term" value="F:structural constituent of ribosome"/>
    <property type="evidence" value="ECO:0007669"/>
    <property type="project" value="InterPro"/>
</dbReference>
<dbReference type="OrthoDB" id="10258869at2759"/>
<proteinExistence type="inferred from homology"/>
<dbReference type="CDD" id="cd01433">
    <property type="entry name" value="Ribosomal_L16_L10e"/>
    <property type="match status" value="1"/>
</dbReference>
<dbReference type="InterPro" id="IPR036920">
    <property type="entry name" value="Ribosomal_uL16_sf"/>
</dbReference>
<dbReference type="InterPro" id="IPR047873">
    <property type="entry name" value="Ribosomal_uL16"/>
</dbReference>
<dbReference type="Gene3D" id="3.90.1170.10">
    <property type="entry name" value="Ribosomal protein L10e/L16"/>
    <property type="match status" value="1"/>
</dbReference>
<dbReference type="SUPFAM" id="SSF54686">
    <property type="entry name" value="Ribosomal protein L16p/L10e"/>
    <property type="match status" value="1"/>
</dbReference>
<evidence type="ECO:0000256" key="1">
    <source>
        <dbReference type="ARBA" id="ARBA00008931"/>
    </source>
</evidence>
<dbReference type="Proteomes" id="UP000268093">
    <property type="component" value="Unassembled WGS sequence"/>
</dbReference>